<proteinExistence type="predicted"/>
<dbReference type="GO" id="GO:0003677">
    <property type="term" value="F:DNA binding"/>
    <property type="evidence" value="ECO:0007669"/>
    <property type="project" value="UniProtKB-KW"/>
</dbReference>
<dbReference type="PANTHER" id="PTHR33221:SF5">
    <property type="entry name" value="HTH-TYPE TRANSCRIPTIONAL REGULATOR ISCR"/>
    <property type="match status" value="1"/>
</dbReference>
<dbReference type="NCBIfam" id="TIGR00738">
    <property type="entry name" value="rrf2_super"/>
    <property type="match status" value="1"/>
</dbReference>
<dbReference type="KEGG" id="hfv:R50_1455"/>
<dbReference type="PANTHER" id="PTHR33221">
    <property type="entry name" value="WINGED HELIX-TURN-HELIX TRANSCRIPTIONAL REGULATOR, RRF2 FAMILY"/>
    <property type="match status" value="1"/>
</dbReference>
<dbReference type="Gene3D" id="1.10.10.10">
    <property type="entry name" value="Winged helix-like DNA-binding domain superfamily/Winged helix DNA-binding domain"/>
    <property type="match status" value="1"/>
</dbReference>
<evidence type="ECO:0000256" key="1">
    <source>
        <dbReference type="ARBA" id="ARBA00023125"/>
    </source>
</evidence>
<protein>
    <submittedName>
        <fullName evidence="2">Rrf2 family transcriptional regulator</fullName>
    </submittedName>
</protein>
<accession>A0A6F8ZGX4</accession>
<name>A0A6F8ZGX4_9FIRM</name>
<sequence>MLRVSSKGRYGVKAVYELARNYGNGALTVSAIARRQAISEQYLEQLMVPLKRAGLVVGVRGAQGGYRLARQPAEISVGDVVRALEGPIGIADCTSEAASSCPEIGRCIGPDVWSRVQDALLGAMDAMTFQQLVEEQQEAVRDKLLARVVQAGGG</sequence>
<dbReference type="Pfam" id="PF02082">
    <property type="entry name" value="Rrf2"/>
    <property type="match status" value="1"/>
</dbReference>
<evidence type="ECO:0000313" key="3">
    <source>
        <dbReference type="Proteomes" id="UP000503399"/>
    </source>
</evidence>
<dbReference type="InterPro" id="IPR036390">
    <property type="entry name" value="WH_DNA-bd_sf"/>
</dbReference>
<keyword evidence="3" id="KW-1185">Reference proteome</keyword>
<organism evidence="2 3">
    <name type="scientific">Candidatus Hydrogenisulfobacillus filiaventi</name>
    <dbReference type="NCBI Taxonomy" id="2707344"/>
    <lineage>
        <taxon>Bacteria</taxon>
        <taxon>Bacillati</taxon>
        <taxon>Bacillota</taxon>
        <taxon>Clostridia</taxon>
        <taxon>Eubacteriales</taxon>
        <taxon>Clostridiales Family XVII. Incertae Sedis</taxon>
        <taxon>Candidatus Hydrogenisulfobacillus</taxon>
    </lineage>
</organism>
<reference evidence="2 3" key="1">
    <citation type="submission" date="2020-02" db="EMBL/GenBank/DDBJ databases">
        <authorList>
            <person name="Hogendoorn C."/>
        </authorList>
    </citation>
    <scope>NUCLEOTIDE SEQUENCE [LARGE SCALE GENOMIC DNA]</scope>
    <source>
        <strain evidence="2">R501</strain>
    </source>
</reference>
<evidence type="ECO:0000313" key="2">
    <source>
        <dbReference type="EMBL" id="CAB1128961.1"/>
    </source>
</evidence>
<dbReference type="Proteomes" id="UP000503399">
    <property type="component" value="Chromosome"/>
</dbReference>
<gene>
    <name evidence="2" type="ORF">R50_1455</name>
</gene>
<dbReference type="PROSITE" id="PS51197">
    <property type="entry name" value="HTH_RRF2_2"/>
    <property type="match status" value="1"/>
</dbReference>
<keyword evidence="1" id="KW-0238">DNA-binding</keyword>
<dbReference type="SUPFAM" id="SSF46785">
    <property type="entry name" value="Winged helix' DNA-binding domain"/>
    <property type="match status" value="1"/>
</dbReference>
<dbReference type="AlphaFoldDB" id="A0A6F8ZGX4"/>
<dbReference type="EMBL" id="LR778114">
    <property type="protein sequence ID" value="CAB1128961.1"/>
    <property type="molecule type" value="Genomic_DNA"/>
</dbReference>
<dbReference type="GO" id="GO:0003700">
    <property type="term" value="F:DNA-binding transcription factor activity"/>
    <property type="evidence" value="ECO:0007669"/>
    <property type="project" value="TreeGrafter"/>
</dbReference>
<dbReference type="InterPro" id="IPR000944">
    <property type="entry name" value="Tscrpt_reg_Rrf2"/>
</dbReference>
<dbReference type="GO" id="GO:0005829">
    <property type="term" value="C:cytosol"/>
    <property type="evidence" value="ECO:0007669"/>
    <property type="project" value="TreeGrafter"/>
</dbReference>
<dbReference type="InterPro" id="IPR036388">
    <property type="entry name" value="WH-like_DNA-bd_sf"/>
</dbReference>